<proteinExistence type="predicted"/>
<sequence length="121" mass="12823">MATSMSGDAFFNTVRLASAPALTIFDDAYQLALPPGLAAGDYTLEVAVAAPDETPVFVVTGALHLPGVPRTESPTMQPLQLRFGSSLILDGWSVRVDGRAAPEEAAKMLVLRPGQTLDYTF</sequence>
<organism evidence="1 2">
    <name type="scientific">Candidatus Thermofonsia Clade 3 bacterium</name>
    <dbReference type="NCBI Taxonomy" id="2364212"/>
    <lineage>
        <taxon>Bacteria</taxon>
        <taxon>Bacillati</taxon>
        <taxon>Chloroflexota</taxon>
        <taxon>Candidatus Thermofontia</taxon>
        <taxon>Candidatus Thermofonsia Clade 3</taxon>
    </lineage>
</organism>
<comment type="caution">
    <text evidence="1">The sequence shown here is derived from an EMBL/GenBank/DDBJ whole genome shotgun (WGS) entry which is preliminary data.</text>
</comment>
<evidence type="ECO:0000313" key="2">
    <source>
        <dbReference type="Proteomes" id="UP000230790"/>
    </source>
</evidence>
<accession>A0A2M8Q739</accession>
<gene>
    <name evidence="1" type="ORF">CUN48_17965</name>
</gene>
<reference evidence="1 2" key="1">
    <citation type="submission" date="2017-11" db="EMBL/GenBank/DDBJ databases">
        <title>Evolution of Phototrophy in the Chloroflexi Phylum Driven by Horizontal Gene Transfer.</title>
        <authorList>
            <person name="Ward L.M."/>
            <person name="Hemp J."/>
            <person name="Shih P.M."/>
            <person name="Mcglynn S.E."/>
            <person name="Fischer W."/>
        </authorList>
    </citation>
    <scope>NUCLEOTIDE SEQUENCE [LARGE SCALE GENOMIC DNA]</scope>
    <source>
        <strain evidence="1">JP3_7</strain>
    </source>
</reference>
<evidence type="ECO:0000313" key="1">
    <source>
        <dbReference type="EMBL" id="PJF45619.1"/>
    </source>
</evidence>
<dbReference type="AlphaFoldDB" id="A0A2M8Q739"/>
<feature type="non-terminal residue" evidence="1">
    <location>
        <position position="121"/>
    </location>
</feature>
<dbReference type="EMBL" id="PGTN01000913">
    <property type="protein sequence ID" value="PJF45619.1"/>
    <property type="molecule type" value="Genomic_DNA"/>
</dbReference>
<protein>
    <submittedName>
        <fullName evidence="1">Uncharacterized protein</fullName>
    </submittedName>
</protein>
<name>A0A2M8Q739_9CHLR</name>
<dbReference type="Proteomes" id="UP000230790">
    <property type="component" value="Unassembled WGS sequence"/>
</dbReference>